<reference evidence="2" key="1">
    <citation type="submission" date="2016-10" db="EMBL/GenBank/DDBJ databases">
        <authorList>
            <person name="Varghese N."/>
            <person name="Submissions S."/>
        </authorList>
    </citation>
    <scope>NUCLEOTIDE SEQUENCE [LARGE SCALE GENOMIC DNA]</scope>
    <source>
        <strain evidence="2">DSM 44675</strain>
    </source>
</reference>
<dbReference type="PIRSF" id="PIRSF028451">
    <property type="entry name" value="UCP028451"/>
    <property type="match status" value="1"/>
</dbReference>
<dbReference type="Pfam" id="PF09365">
    <property type="entry name" value="DUF2461"/>
    <property type="match status" value="1"/>
</dbReference>
<dbReference type="Proteomes" id="UP000198677">
    <property type="component" value="Unassembled WGS sequence"/>
</dbReference>
<dbReference type="RefSeq" id="WP_072749470.1">
    <property type="nucleotide sequence ID" value="NZ_FOAW01000006.1"/>
</dbReference>
<accession>A0A1H7MLH5</accession>
<protein>
    <submittedName>
        <fullName evidence="1">TIGR02453 family protein</fullName>
    </submittedName>
</protein>
<dbReference type="PANTHER" id="PTHR36452">
    <property type="entry name" value="CHROMOSOME 12, WHOLE GENOME SHOTGUN SEQUENCE"/>
    <property type="match status" value="1"/>
</dbReference>
<dbReference type="InterPro" id="IPR015996">
    <property type="entry name" value="UCP028451"/>
</dbReference>
<evidence type="ECO:0000313" key="1">
    <source>
        <dbReference type="EMBL" id="SEL11545.1"/>
    </source>
</evidence>
<dbReference type="NCBIfam" id="TIGR02453">
    <property type="entry name" value="TIGR02453 family protein"/>
    <property type="match status" value="1"/>
</dbReference>
<dbReference type="PANTHER" id="PTHR36452:SF1">
    <property type="entry name" value="DUF2461 DOMAIN-CONTAINING PROTEIN"/>
    <property type="match status" value="1"/>
</dbReference>
<dbReference type="InterPro" id="IPR012808">
    <property type="entry name" value="CHP02453"/>
</dbReference>
<proteinExistence type="predicted"/>
<name>A0A1H7MLH5_9NOCA</name>
<sequence>MTAFSGFPVAALDFYEDLEADNSKSWWTAHKAVYDETVHAPMAALLAELEPDFGPGKVFRPYRDVRFSKDKSPYKTHQGGFCAVRPGLGYYVQLDARGLFVAGGFYQADPDRVARFRAAIDSDLRGGQLETITRDLEAAKFEIGGDRLKTTPRGFSVEHPRIELLRHKTLTASRLYASPKWIDSRRTATEVRKAWESMRPLVEWATDVVGAPA</sequence>
<dbReference type="AlphaFoldDB" id="A0A1H7MLH5"/>
<dbReference type="OrthoDB" id="9794241at2"/>
<organism evidence="1 2">
    <name type="scientific">Rhodococcus maanshanensis</name>
    <dbReference type="NCBI Taxonomy" id="183556"/>
    <lineage>
        <taxon>Bacteria</taxon>
        <taxon>Bacillati</taxon>
        <taxon>Actinomycetota</taxon>
        <taxon>Actinomycetes</taxon>
        <taxon>Mycobacteriales</taxon>
        <taxon>Nocardiaceae</taxon>
        <taxon>Rhodococcus</taxon>
    </lineage>
</organism>
<dbReference type="EMBL" id="FOAW01000006">
    <property type="protein sequence ID" value="SEL11545.1"/>
    <property type="molecule type" value="Genomic_DNA"/>
</dbReference>
<evidence type="ECO:0000313" key="2">
    <source>
        <dbReference type="Proteomes" id="UP000198677"/>
    </source>
</evidence>
<keyword evidence="2" id="KW-1185">Reference proteome</keyword>
<gene>
    <name evidence="1" type="ORF">SAMN05444583_10647</name>
</gene>